<dbReference type="EMBL" id="JAAMOW010000004">
    <property type="protein sequence ID" value="NGY04847.1"/>
    <property type="molecule type" value="Genomic_DNA"/>
</dbReference>
<sequence>MTASVAAASRVEIDGKIFNPYSKDFIRSPWDTWNRLVADYPVAWHKDLQMWVVSSHDALMEMLKDNRFSTSYMHWEHAPPPKPFEQQNHFERAIDAGLFVVDPKNHLRLRKLTMPAFSKPVMGKIDAKIRDLIVTCFDEIGTPDEFDAFSMIAEKLPVRSIARMVGVPTNMETFFHDFAVNVVKSTRINLPAREREKSMQDTLPGFQYFLDLIRERREAAHPGDDFIGSLVSASDNGDTLNDYQIVSIIQAVIVAGSDTATDLHTYAIKGLLSNPQQYALLREKPELMENAIIELLRVGAFGKTPQFRFVTEDIEWRGQQFKKGQSILLNLTAAWIDPAKWENPMQLNIERRLDGNLVFGAGAHFCIGTYLVRVQGGLMIQELMKRFPDAELADGDGHIDYDYNHHNARRINRLIVKTNVAAQRKAA</sequence>
<protein>
    <submittedName>
        <fullName evidence="3">Cytochrome P450</fullName>
    </submittedName>
</protein>
<comment type="caution">
    <text evidence="3">The sequence shown here is derived from an EMBL/GenBank/DDBJ whole genome shotgun (WGS) entry which is preliminary data.</text>
</comment>
<dbReference type="SUPFAM" id="SSF48264">
    <property type="entry name" value="Cytochrome P450"/>
    <property type="match status" value="1"/>
</dbReference>
<evidence type="ECO:0000256" key="1">
    <source>
        <dbReference type="ARBA" id="ARBA00010617"/>
    </source>
</evidence>
<proteinExistence type="inferred from homology"/>
<dbReference type="InterPro" id="IPR002397">
    <property type="entry name" value="Cyt_P450_B"/>
</dbReference>
<accession>A0A6M2BS70</accession>
<dbReference type="RefSeq" id="WP_166255031.1">
    <property type="nucleotide sequence ID" value="NZ_JAAMOW010000004.1"/>
</dbReference>
<evidence type="ECO:0000313" key="3">
    <source>
        <dbReference type="EMBL" id="NGY04847.1"/>
    </source>
</evidence>
<dbReference type="Gene3D" id="1.10.630.10">
    <property type="entry name" value="Cytochrome P450"/>
    <property type="match status" value="1"/>
</dbReference>
<dbReference type="InterPro" id="IPR001128">
    <property type="entry name" value="Cyt_P450"/>
</dbReference>
<dbReference type="GO" id="GO:0020037">
    <property type="term" value="F:heme binding"/>
    <property type="evidence" value="ECO:0007669"/>
    <property type="project" value="InterPro"/>
</dbReference>
<dbReference type="PROSITE" id="PS00086">
    <property type="entry name" value="CYTOCHROME_P450"/>
    <property type="match status" value="1"/>
</dbReference>
<dbReference type="PANTHER" id="PTHR46696:SF6">
    <property type="entry name" value="P450, PUTATIVE (EUROFUNG)-RELATED"/>
    <property type="match status" value="1"/>
</dbReference>
<dbReference type="GO" id="GO:0016705">
    <property type="term" value="F:oxidoreductase activity, acting on paired donors, with incorporation or reduction of molecular oxygen"/>
    <property type="evidence" value="ECO:0007669"/>
    <property type="project" value="InterPro"/>
</dbReference>
<comment type="similarity">
    <text evidence="1 2">Belongs to the cytochrome P450 family.</text>
</comment>
<dbReference type="Proteomes" id="UP000472676">
    <property type="component" value="Unassembled WGS sequence"/>
</dbReference>
<evidence type="ECO:0000256" key="2">
    <source>
        <dbReference type="RuleBase" id="RU000461"/>
    </source>
</evidence>
<keyword evidence="2" id="KW-0503">Monooxygenase</keyword>
<organism evidence="3 4">
    <name type="scientific">Solimonas terrae</name>
    <dbReference type="NCBI Taxonomy" id="1396819"/>
    <lineage>
        <taxon>Bacteria</taxon>
        <taxon>Pseudomonadati</taxon>
        <taxon>Pseudomonadota</taxon>
        <taxon>Gammaproteobacteria</taxon>
        <taxon>Nevskiales</taxon>
        <taxon>Nevskiaceae</taxon>
        <taxon>Solimonas</taxon>
    </lineage>
</organism>
<keyword evidence="2" id="KW-0408">Iron</keyword>
<dbReference type="Pfam" id="PF00067">
    <property type="entry name" value="p450"/>
    <property type="match status" value="1"/>
</dbReference>
<reference evidence="3 4" key="1">
    <citation type="journal article" date="2014" name="Int. J. Syst. Evol. Microbiol.">
        <title>Solimonas terrae sp. nov., isolated from soil.</title>
        <authorList>
            <person name="Kim S.J."/>
            <person name="Moon J.Y."/>
            <person name="Weon H.Y."/>
            <person name="Ahn J.H."/>
            <person name="Chen W.M."/>
            <person name="Kwon S.W."/>
        </authorList>
    </citation>
    <scope>NUCLEOTIDE SEQUENCE [LARGE SCALE GENOMIC DNA]</scope>
    <source>
        <strain evidence="3 4">KIS83-12</strain>
    </source>
</reference>
<dbReference type="GO" id="GO:0005506">
    <property type="term" value="F:iron ion binding"/>
    <property type="evidence" value="ECO:0007669"/>
    <property type="project" value="InterPro"/>
</dbReference>
<keyword evidence="2" id="KW-0479">Metal-binding</keyword>
<keyword evidence="2" id="KW-0349">Heme</keyword>
<gene>
    <name evidence="3" type="ORF">G7Y85_08720</name>
</gene>
<dbReference type="GO" id="GO:0004497">
    <property type="term" value="F:monooxygenase activity"/>
    <property type="evidence" value="ECO:0007669"/>
    <property type="project" value="UniProtKB-KW"/>
</dbReference>
<keyword evidence="4" id="KW-1185">Reference proteome</keyword>
<dbReference type="InterPro" id="IPR017972">
    <property type="entry name" value="Cyt_P450_CS"/>
</dbReference>
<dbReference type="InterPro" id="IPR036396">
    <property type="entry name" value="Cyt_P450_sf"/>
</dbReference>
<dbReference type="PRINTS" id="PR00359">
    <property type="entry name" value="BP450"/>
</dbReference>
<keyword evidence="2" id="KW-0560">Oxidoreductase</keyword>
<dbReference type="PANTHER" id="PTHR46696">
    <property type="entry name" value="P450, PUTATIVE (EUROFUNG)-RELATED"/>
    <property type="match status" value="1"/>
</dbReference>
<evidence type="ECO:0000313" key="4">
    <source>
        <dbReference type="Proteomes" id="UP000472676"/>
    </source>
</evidence>
<name>A0A6M2BS70_9GAMM</name>
<dbReference type="AlphaFoldDB" id="A0A6M2BS70"/>